<dbReference type="PROSITE" id="PS51257">
    <property type="entry name" value="PROKAR_LIPOPROTEIN"/>
    <property type="match status" value="1"/>
</dbReference>
<evidence type="ECO:0000256" key="1">
    <source>
        <dbReference type="SAM" id="MobiDB-lite"/>
    </source>
</evidence>
<proteinExistence type="predicted"/>
<organism evidence="2 3">
    <name type="scientific">Flammeovirga kamogawensis</name>
    <dbReference type="NCBI Taxonomy" id="373891"/>
    <lineage>
        <taxon>Bacteria</taxon>
        <taxon>Pseudomonadati</taxon>
        <taxon>Bacteroidota</taxon>
        <taxon>Cytophagia</taxon>
        <taxon>Cytophagales</taxon>
        <taxon>Flammeovirgaceae</taxon>
        <taxon>Flammeovirga</taxon>
    </lineage>
</organism>
<name>A0ABX8GR25_9BACT</name>
<evidence type="ECO:0000313" key="3">
    <source>
        <dbReference type="Proteomes" id="UP000682802"/>
    </source>
</evidence>
<sequence length="208" mass="23719">MISRRYITQYIKQPSYLLMLMMLASCFGEPEFPLEPEIEFAWIENYTPTELNDSVYIALTFRDGDGDLGLSEDDVNGPYAPYEEDKLPEDTVANKYHNNYFVSILRKEDDGVYRPVVFEAEQDFNGRYPKLNDSGRDRPLEGELRYGIVLYYDGVLQSPLNKGDSIKFTINIADRALNESNEIITAGIEVGTPKGKDEEQEETATPTD</sequence>
<gene>
    <name evidence="2" type="ORF">KM029_10990</name>
</gene>
<protein>
    <submittedName>
        <fullName evidence="2">Uncharacterized protein</fullName>
    </submittedName>
</protein>
<dbReference type="Proteomes" id="UP000682802">
    <property type="component" value="Chromosome 1"/>
</dbReference>
<reference evidence="2 3" key="1">
    <citation type="submission" date="2021-05" db="EMBL/GenBank/DDBJ databases">
        <title>Comparative genomic studies on the polysaccharide-degrading batcterial strains of the Flammeovirga genus.</title>
        <authorList>
            <person name="Zewei F."/>
            <person name="Zheng Z."/>
            <person name="Yu L."/>
            <person name="Ruyue G."/>
            <person name="Yanhong M."/>
            <person name="Yuanyuan C."/>
            <person name="Jingyan G."/>
            <person name="Wenjun H."/>
        </authorList>
    </citation>
    <scope>NUCLEOTIDE SEQUENCE [LARGE SCALE GENOMIC DNA]</scope>
    <source>
        <strain evidence="2 3">YS10</strain>
    </source>
</reference>
<dbReference type="RefSeq" id="WP_144073327.1">
    <property type="nucleotide sequence ID" value="NZ_CP076128.1"/>
</dbReference>
<accession>A0ABX8GR25</accession>
<feature type="region of interest" description="Disordered" evidence="1">
    <location>
        <begin position="188"/>
        <end position="208"/>
    </location>
</feature>
<keyword evidence="3" id="KW-1185">Reference proteome</keyword>
<evidence type="ECO:0000313" key="2">
    <source>
        <dbReference type="EMBL" id="QWG05898.1"/>
    </source>
</evidence>
<dbReference type="EMBL" id="CP076128">
    <property type="protein sequence ID" value="QWG05898.1"/>
    <property type="molecule type" value="Genomic_DNA"/>
</dbReference>